<feature type="region of interest" description="Disordered" evidence="1">
    <location>
        <begin position="104"/>
        <end position="130"/>
    </location>
</feature>
<evidence type="ECO:0000313" key="3">
    <source>
        <dbReference type="EMBL" id="CAB4171253.1"/>
    </source>
</evidence>
<proteinExistence type="predicted"/>
<dbReference type="EMBL" id="LR798381">
    <property type="protein sequence ID" value="CAB5227929.1"/>
    <property type="molecule type" value="Genomic_DNA"/>
</dbReference>
<evidence type="ECO:0000313" key="4">
    <source>
        <dbReference type="EMBL" id="CAB4182849.1"/>
    </source>
</evidence>
<accession>A0A6J5PIF7</accession>
<evidence type="ECO:0000313" key="5">
    <source>
        <dbReference type="EMBL" id="CAB4200230.1"/>
    </source>
</evidence>
<evidence type="ECO:0000313" key="6">
    <source>
        <dbReference type="EMBL" id="CAB4213494.1"/>
    </source>
</evidence>
<feature type="compositionally biased region" description="Low complexity" evidence="1">
    <location>
        <begin position="112"/>
        <end position="125"/>
    </location>
</feature>
<organism evidence="3">
    <name type="scientific">uncultured Caudovirales phage</name>
    <dbReference type="NCBI Taxonomy" id="2100421"/>
    <lineage>
        <taxon>Viruses</taxon>
        <taxon>Duplodnaviria</taxon>
        <taxon>Heunggongvirae</taxon>
        <taxon>Uroviricota</taxon>
        <taxon>Caudoviricetes</taxon>
        <taxon>Peduoviridae</taxon>
        <taxon>Maltschvirus</taxon>
        <taxon>Maltschvirus maltsch</taxon>
    </lineage>
</organism>
<sequence>MTNEQIDATIAEACGWTDIFEHPEFGLMGVKSETHGCRTAVEHYSGDLNAMHDAEATLTNANMHVMEVQLKYVLSAGEFYFHATARQRAEAFLRTLGKWSATDKESLTVGATTEESSEVQSTSSSGSGGASTYGGNGLGIAGATWPPETRITVNGKTFCLADIDKEMTE</sequence>
<protein>
    <submittedName>
        <fullName evidence="3">Uncharacterized protein</fullName>
    </submittedName>
</protein>
<gene>
    <name evidence="4" type="ORF">UFOVP1094_27</name>
    <name evidence="5" type="ORF">UFOVP1342_27</name>
    <name evidence="6" type="ORF">UFOVP1450_31</name>
    <name evidence="7" type="ORF">UFOVP1539_15</name>
    <name evidence="2" type="ORF">UFOVP297_3</name>
    <name evidence="3" type="ORF">UFOVP917_25</name>
</gene>
<dbReference type="EMBL" id="LR797400">
    <property type="protein sequence ID" value="CAB4213494.1"/>
    <property type="molecule type" value="Genomic_DNA"/>
</dbReference>
<name>A0A6J5PIF7_9CAUD</name>
<dbReference type="EMBL" id="LR797034">
    <property type="protein sequence ID" value="CAB4182849.1"/>
    <property type="molecule type" value="Genomic_DNA"/>
</dbReference>
<evidence type="ECO:0000313" key="2">
    <source>
        <dbReference type="EMBL" id="CAB4135993.1"/>
    </source>
</evidence>
<dbReference type="EMBL" id="LR796310">
    <property type="protein sequence ID" value="CAB4135993.1"/>
    <property type="molecule type" value="Genomic_DNA"/>
</dbReference>
<dbReference type="EMBL" id="LR797297">
    <property type="protein sequence ID" value="CAB4200230.1"/>
    <property type="molecule type" value="Genomic_DNA"/>
</dbReference>
<evidence type="ECO:0000256" key="1">
    <source>
        <dbReference type="SAM" id="MobiDB-lite"/>
    </source>
</evidence>
<evidence type="ECO:0000313" key="7">
    <source>
        <dbReference type="EMBL" id="CAB5227929.1"/>
    </source>
</evidence>
<reference evidence="3" key="1">
    <citation type="submission" date="2020-05" db="EMBL/GenBank/DDBJ databases">
        <authorList>
            <person name="Chiriac C."/>
            <person name="Salcher M."/>
            <person name="Ghai R."/>
            <person name="Kavagutti S V."/>
        </authorList>
    </citation>
    <scope>NUCLEOTIDE SEQUENCE</scope>
</reference>
<dbReference type="EMBL" id="LR796863">
    <property type="protein sequence ID" value="CAB4171253.1"/>
    <property type="molecule type" value="Genomic_DNA"/>
</dbReference>